<reference evidence="2" key="1">
    <citation type="journal article" date="2014" name="Genome Announc.">
        <title>Draft genome sequence of the plant-pathogenic soil fungus Rhizoctonia solani anastomosis group 3 strain Rhs1AP.</title>
        <authorList>
            <person name="Cubeta M.A."/>
            <person name="Thomas E."/>
            <person name="Dean R.A."/>
            <person name="Jabaji S."/>
            <person name="Neate S.M."/>
            <person name="Tavantzis S."/>
            <person name="Toda T."/>
            <person name="Vilgalys R."/>
            <person name="Bharathan N."/>
            <person name="Fedorova-Abrams N."/>
            <person name="Pakala S.B."/>
            <person name="Pakala S.M."/>
            <person name="Zafar N."/>
            <person name="Joardar V."/>
            <person name="Losada L."/>
            <person name="Nierman W.C."/>
        </authorList>
    </citation>
    <scope>NUCLEOTIDE SEQUENCE [LARGE SCALE GENOMIC DNA]</scope>
    <source>
        <strain evidence="2">AG-3</strain>
    </source>
</reference>
<proteinExistence type="predicted"/>
<evidence type="ECO:0000313" key="1">
    <source>
        <dbReference type="EMBL" id="EUC54007.1"/>
    </source>
</evidence>
<name>X8IWF5_9AGAM</name>
<protein>
    <submittedName>
        <fullName evidence="1">Uncharacterized protein</fullName>
    </submittedName>
</protein>
<dbReference type="AlphaFoldDB" id="X8IWF5"/>
<organism evidence="1 2">
    <name type="scientific">Rhizoctonia solani AG-3 Rhs1AP</name>
    <dbReference type="NCBI Taxonomy" id="1086054"/>
    <lineage>
        <taxon>Eukaryota</taxon>
        <taxon>Fungi</taxon>
        <taxon>Dikarya</taxon>
        <taxon>Basidiomycota</taxon>
        <taxon>Agaricomycotina</taxon>
        <taxon>Agaricomycetes</taxon>
        <taxon>Cantharellales</taxon>
        <taxon>Ceratobasidiaceae</taxon>
        <taxon>Rhizoctonia</taxon>
    </lineage>
</organism>
<dbReference type="Proteomes" id="UP000030108">
    <property type="component" value="Unassembled WGS sequence"/>
</dbReference>
<sequence length="77" mass="8363">MDDGHTCILVHGSMRGKLFRRARGQGSESIHAAFGRCQVSSAPGFIPSITDCILGCSHNLSRRPNRTPDTTMGRFGM</sequence>
<dbReference type="EMBL" id="JATN01000322">
    <property type="protein sequence ID" value="EUC54007.1"/>
    <property type="molecule type" value="Genomic_DNA"/>
</dbReference>
<evidence type="ECO:0000313" key="2">
    <source>
        <dbReference type="Proteomes" id="UP000030108"/>
    </source>
</evidence>
<comment type="caution">
    <text evidence="1">The sequence shown here is derived from an EMBL/GenBank/DDBJ whole genome shotgun (WGS) entry which is preliminary data.</text>
</comment>
<accession>X8IWF5</accession>
<gene>
    <name evidence="1" type="ORF">RSOL_026350</name>
</gene>